<proteinExistence type="predicted"/>
<dbReference type="EMBL" id="FZOF01000012">
    <property type="protein sequence ID" value="SNT00959.1"/>
    <property type="molecule type" value="Genomic_DNA"/>
</dbReference>
<dbReference type="SUPFAM" id="SSF55781">
    <property type="entry name" value="GAF domain-like"/>
    <property type="match status" value="1"/>
</dbReference>
<dbReference type="PROSITE" id="PS50921">
    <property type="entry name" value="ANTAR"/>
    <property type="match status" value="1"/>
</dbReference>
<dbReference type="InterPro" id="IPR011006">
    <property type="entry name" value="CheY-like_superfamily"/>
</dbReference>
<organism evidence="6 7">
    <name type="scientific">Actinacidiphila glaucinigra</name>
    <dbReference type="NCBI Taxonomy" id="235986"/>
    <lineage>
        <taxon>Bacteria</taxon>
        <taxon>Bacillati</taxon>
        <taxon>Actinomycetota</taxon>
        <taxon>Actinomycetes</taxon>
        <taxon>Kitasatosporales</taxon>
        <taxon>Streptomycetaceae</taxon>
        <taxon>Actinacidiphila</taxon>
    </lineage>
</organism>
<gene>
    <name evidence="6" type="ORF">SAMN05216252_11288</name>
</gene>
<protein>
    <submittedName>
        <fullName evidence="6">GAF domain-containing protein</fullName>
    </submittedName>
</protein>
<dbReference type="InterPro" id="IPR003018">
    <property type="entry name" value="GAF"/>
</dbReference>
<evidence type="ECO:0000256" key="3">
    <source>
        <dbReference type="ARBA" id="ARBA00023015"/>
    </source>
</evidence>
<reference evidence="6 7" key="1">
    <citation type="submission" date="2017-06" db="EMBL/GenBank/DDBJ databases">
        <authorList>
            <person name="Kim H.J."/>
            <person name="Triplett B.A."/>
        </authorList>
    </citation>
    <scope>NUCLEOTIDE SEQUENCE [LARGE SCALE GENOMIC DNA]</scope>
    <source>
        <strain evidence="6 7">CGMCC 4.1858</strain>
    </source>
</reference>
<dbReference type="RefSeq" id="WP_089225858.1">
    <property type="nucleotide sequence ID" value="NZ_FZOF01000012.1"/>
</dbReference>
<dbReference type="SMART" id="SM00065">
    <property type="entry name" value="GAF"/>
    <property type="match status" value="1"/>
</dbReference>
<name>A0A239J592_9ACTN</name>
<evidence type="ECO:0000256" key="1">
    <source>
        <dbReference type="ARBA" id="ARBA00022679"/>
    </source>
</evidence>
<dbReference type="OrthoDB" id="3683444at2"/>
<evidence type="ECO:0000259" key="5">
    <source>
        <dbReference type="PROSITE" id="PS50921"/>
    </source>
</evidence>
<keyword evidence="4" id="KW-0804">Transcription</keyword>
<evidence type="ECO:0000256" key="2">
    <source>
        <dbReference type="ARBA" id="ARBA00022777"/>
    </source>
</evidence>
<dbReference type="Gene3D" id="1.10.10.10">
    <property type="entry name" value="Winged helix-like DNA-binding domain superfamily/Winged helix DNA-binding domain"/>
    <property type="match status" value="1"/>
</dbReference>
<dbReference type="InterPro" id="IPR029016">
    <property type="entry name" value="GAF-like_dom_sf"/>
</dbReference>
<evidence type="ECO:0000313" key="7">
    <source>
        <dbReference type="Proteomes" id="UP000198280"/>
    </source>
</evidence>
<dbReference type="AlphaFoldDB" id="A0A239J592"/>
<dbReference type="GO" id="GO:0003723">
    <property type="term" value="F:RNA binding"/>
    <property type="evidence" value="ECO:0007669"/>
    <property type="project" value="InterPro"/>
</dbReference>
<dbReference type="InterPro" id="IPR036388">
    <property type="entry name" value="WH-like_DNA-bd_sf"/>
</dbReference>
<dbReference type="SUPFAM" id="SSF52172">
    <property type="entry name" value="CheY-like"/>
    <property type="match status" value="1"/>
</dbReference>
<dbReference type="Gene3D" id="3.30.450.40">
    <property type="match status" value="1"/>
</dbReference>
<dbReference type="Proteomes" id="UP000198280">
    <property type="component" value="Unassembled WGS sequence"/>
</dbReference>
<keyword evidence="3" id="KW-0805">Transcription regulation</keyword>
<dbReference type="InterPro" id="IPR005561">
    <property type="entry name" value="ANTAR"/>
</dbReference>
<dbReference type="SMART" id="SM01012">
    <property type="entry name" value="ANTAR"/>
    <property type="match status" value="1"/>
</dbReference>
<evidence type="ECO:0000256" key="4">
    <source>
        <dbReference type="ARBA" id="ARBA00023163"/>
    </source>
</evidence>
<evidence type="ECO:0000313" key="6">
    <source>
        <dbReference type="EMBL" id="SNT00959.1"/>
    </source>
</evidence>
<accession>A0A239J592</accession>
<dbReference type="GO" id="GO:0016301">
    <property type="term" value="F:kinase activity"/>
    <property type="evidence" value="ECO:0007669"/>
    <property type="project" value="UniProtKB-KW"/>
</dbReference>
<keyword evidence="7" id="KW-1185">Reference proteome</keyword>
<dbReference type="Pfam" id="PF13185">
    <property type="entry name" value="GAF_2"/>
    <property type="match status" value="1"/>
</dbReference>
<keyword evidence="1" id="KW-0808">Transferase</keyword>
<dbReference type="Pfam" id="PF03861">
    <property type="entry name" value="ANTAR"/>
    <property type="match status" value="1"/>
</dbReference>
<keyword evidence="2" id="KW-0418">Kinase</keyword>
<dbReference type="PIRSF" id="PIRSF036625">
    <property type="entry name" value="GAF_ANTAR"/>
    <property type="match status" value="1"/>
</dbReference>
<feature type="domain" description="ANTAR" evidence="5">
    <location>
        <begin position="171"/>
        <end position="232"/>
    </location>
</feature>
<dbReference type="InterPro" id="IPR012074">
    <property type="entry name" value="GAF_ANTAR"/>
</dbReference>
<sequence length="246" mass="26558">MTEHPTHRARELRLAEVFVELADTLEGDFDVGVFLERVADRCVELLDVTAAGLLLADGRGELRTSAGCGGAGELLVRQREEGPCLDCYRGCDVVTAPDLARCDDRWPRFAPLARDRGFHATYAVPLRRRAEVIGALNLFRGAPGDPPGGDVALARAFADAAAIGILQERARQRQESLAAQLQAALDSRVVLEQAKGMLAERWGVGVDEAFTALRWYARAHRVRLAELALGVVDGTVDSDALRGSGS</sequence>